<feature type="region of interest" description="Disordered" evidence="1">
    <location>
        <begin position="1"/>
        <end position="21"/>
    </location>
</feature>
<dbReference type="EMBL" id="GBRH01196487">
    <property type="protein sequence ID" value="JAE01409.1"/>
    <property type="molecule type" value="Transcribed_RNA"/>
</dbReference>
<name>A0A0A9EQW5_ARUDO</name>
<proteinExistence type="predicted"/>
<reference evidence="2" key="2">
    <citation type="journal article" date="2015" name="Data Brief">
        <title>Shoot transcriptome of the giant reed, Arundo donax.</title>
        <authorList>
            <person name="Barrero R.A."/>
            <person name="Guerrero F.D."/>
            <person name="Moolhuijzen P."/>
            <person name="Goolsby J.A."/>
            <person name="Tidwell J."/>
            <person name="Bellgard S.E."/>
            <person name="Bellgard M.I."/>
        </authorList>
    </citation>
    <scope>NUCLEOTIDE SEQUENCE</scope>
    <source>
        <tissue evidence="2">Shoot tissue taken approximately 20 cm above the soil surface</tissue>
    </source>
</reference>
<evidence type="ECO:0000313" key="2">
    <source>
        <dbReference type="EMBL" id="JAE01409.1"/>
    </source>
</evidence>
<accession>A0A0A9EQW5</accession>
<reference evidence="2" key="1">
    <citation type="submission" date="2014-09" db="EMBL/GenBank/DDBJ databases">
        <authorList>
            <person name="Magalhaes I.L.F."/>
            <person name="Oliveira U."/>
            <person name="Santos F.R."/>
            <person name="Vidigal T.H.D.A."/>
            <person name="Brescovit A.D."/>
            <person name="Santos A.J."/>
        </authorList>
    </citation>
    <scope>NUCLEOTIDE SEQUENCE</scope>
    <source>
        <tissue evidence="2">Shoot tissue taken approximately 20 cm above the soil surface</tissue>
    </source>
</reference>
<organism evidence="2">
    <name type="scientific">Arundo donax</name>
    <name type="common">Giant reed</name>
    <name type="synonym">Donax arundinaceus</name>
    <dbReference type="NCBI Taxonomy" id="35708"/>
    <lineage>
        <taxon>Eukaryota</taxon>
        <taxon>Viridiplantae</taxon>
        <taxon>Streptophyta</taxon>
        <taxon>Embryophyta</taxon>
        <taxon>Tracheophyta</taxon>
        <taxon>Spermatophyta</taxon>
        <taxon>Magnoliopsida</taxon>
        <taxon>Liliopsida</taxon>
        <taxon>Poales</taxon>
        <taxon>Poaceae</taxon>
        <taxon>PACMAD clade</taxon>
        <taxon>Arundinoideae</taxon>
        <taxon>Arundineae</taxon>
        <taxon>Arundo</taxon>
    </lineage>
</organism>
<sequence length="75" mass="8412">MESYNKRMVQHPVKTQDRSSVLQRCKNKQQIPPVSIQQSSGSGLTGLQMSSLLCSEMLPRPEWRPPSTAASRCHS</sequence>
<dbReference type="AlphaFoldDB" id="A0A0A9EQW5"/>
<protein>
    <submittedName>
        <fullName evidence="2">Uncharacterized protein</fullName>
    </submittedName>
</protein>
<evidence type="ECO:0000256" key="1">
    <source>
        <dbReference type="SAM" id="MobiDB-lite"/>
    </source>
</evidence>